<feature type="transmembrane region" description="Helical" evidence="14">
    <location>
        <begin position="36"/>
        <end position="57"/>
    </location>
</feature>
<keyword evidence="6" id="KW-0769">Symport</keyword>
<evidence type="ECO:0000256" key="1">
    <source>
        <dbReference type="ARBA" id="ARBA00004651"/>
    </source>
</evidence>
<dbReference type="InterPro" id="IPR001734">
    <property type="entry name" value="Na/solute_symporter"/>
</dbReference>
<evidence type="ECO:0000313" key="16">
    <source>
        <dbReference type="Proteomes" id="UP000242310"/>
    </source>
</evidence>
<evidence type="ECO:0000256" key="14">
    <source>
        <dbReference type="SAM" id="Phobius"/>
    </source>
</evidence>
<dbReference type="OrthoDB" id="9789704at2"/>
<feature type="transmembrane region" description="Helical" evidence="14">
    <location>
        <begin position="117"/>
        <end position="142"/>
    </location>
</feature>
<protein>
    <submittedName>
        <fullName evidence="15">Sodium/pantothenate symporter</fullName>
    </submittedName>
</protein>
<keyword evidence="7 14" id="KW-1133">Transmembrane helix</keyword>
<evidence type="ECO:0000256" key="4">
    <source>
        <dbReference type="ARBA" id="ARBA00022475"/>
    </source>
</evidence>
<feature type="transmembrane region" description="Helical" evidence="14">
    <location>
        <begin position="308"/>
        <end position="336"/>
    </location>
</feature>
<keyword evidence="4" id="KW-1003">Cell membrane</keyword>
<evidence type="ECO:0000256" key="2">
    <source>
        <dbReference type="ARBA" id="ARBA00006434"/>
    </source>
</evidence>
<comment type="similarity">
    <text evidence="2 13">Belongs to the sodium:solute symporter (SSF) (TC 2.A.21) family.</text>
</comment>
<organism evidence="15 16">
    <name type="scientific">Salsuginibacillus halophilus</name>
    <dbReference type="NCBI Taxonomy" id="517424"/>
    <lineage>
        <taxon>Bacteria</taxon>
        <taxon>Bacillati</taxon>
        <taxon>Bacillota</taxon>
        <taxon>Bacilli</taxon>
        <taxon>Bacillales</taxon>
        <taxon>Bacillaceae</taxon>
        <taxon>Salsuginibacillus</taxon>
    </lineage>
</organism>
<evidence type="ECO:0000256" key="10">
    <source>
        <dbReference type="ARBA" id="ARBA00023136"/>
    </source>
</evidence>
<evidence type="ECO:0000256" key="11">
    <source>
        <dbReference type="ARBA" id="ARBA00023201"/>
    </source>
</evidence>
<evidence type="ECO:0000256" key="3">
    <source>
        <dbReference type="ARBA" id="ARBA00022448"/>
    </source>
</evidence>
<dbReference type="InterPro" id="IPR038377">
    <property type="entry name" value="Na/Glc_symporter_sf"/>
</dbReference>
<dbReference type="PANTHER" id="PTHR48086:SF3">
    <property type="entry name" value="SODIUM_PROLINE SYMPORTER"/>
    <property type="match status" value="1"/>
</dbReference>
<keyword evidence="3" id="KW-0813">Transport</keyword>
<sequence>MTQTIFFIVLAIYVVLGGIVARYIKNRDDFYVMGERGSTVLIVGTLSATYLSAVTLLGIAGQSYAEGPLVIAALGSFGAWIGTLIAVIYIGRKMKALDCKTMPDFFEKRFNNKTVSIIALIIMIIGLLGYGVIQLIGAGLVLSEVTGISFSMMIILFTLALLVFCALGGMYGVVVTDTIMLFTMMAISVVIAPLIIGQAGFAEMKALSETIPFYWTIGGAEERPLGWSISQFLVWILFFSCTPALVSRVFPAKNDFVILKSAVIGVFFAPFMQVIVFIAAGGMQVLQPGIENTDNVMVLGFLNHVPDALGGIGLAGLMASIMSTASTLFVLTGFALARDLYEHLFDKKLSEQKSLRVGRYAQIFVAAIVCAIAIAQPSAIYWISIYAGAIFGVGWLPTVVGGLEWRRMNSKAAIGSMLIGTATFILVDELARNEIITLPVHIDSLMISFAVAVLALVVIALSTQPNQYELDYYDFMKQQSMSKNTIEQFLQEGRSKGLAKLKKEYKQTVVISIVFIGIAALVWGYFFVMLGF</sequence>
<feature type="transmembrane region" description="Helical" evidence="14">
    <location>
        <begin position="179"/>
        <end position="201"/>
    </location>
</feature>
<accession>A0A2P8H9P3</accession>
<dbReference type="GO" id="GO:0005886">
    <property type="term" value="C:plasma membrane"/>
    <property type="evidence" value="ECO:0007669"/>
    <property type="project" value="UniProtKB-SubCell"/>
</dbReference>
<keyword evidence="5 14" id="KW-0812">Transmembrane</keyword>
<dbReference type="Proteomes" id="UP000242310">
    <property type="component" value="Unassembled WGS sequence"/>
</dbReference>
<keyword evidence="16" id="KW-1185">Reference proteome</keyword>
<evidence type="ECO:0000256" key="13">
    <source>
        <dbReference type="RuleBase" id="RU362091"/>
    </source>
</evidence>
<dbReference type="PANTHER" id="PTHR48086">
    <property type="entry name" value="SODIUM/PROLINE SYMPORTER-RELATED"/>
    <property type="match status" value="1"/>
</dbReference>
<dbReference type="GO" id="GO:0015293">
    <property type="term" value="F:symporter activity"/>
    <property type="evidence" value="ECO:0007669"/>
    <property type="project" value="UniProtKB-KW"/>
</dbReference>
<gene>
    <name evidence="15" type="ORF">B0H94_11225</name>
</gene>
<dbReference type="EMBL" id="PYAV01000012">
    <property type="protein sequence ID" value="PSL42942.1"/>
    <property type="molecule type" value="Genomic_DNA"/>
</dbReference>
<dbReference type="PROSITE" id="PS50283">
    <property type="entry name" value="NA_SOLUT_SYMP_3"/>
    <property type="match status" value="1"/>
</dbReference>
<evidence type="ECO:0000256" key="7">
    <source>
        <dbReference type="ARBA" id="ARBA00022989"/>
    </source>
</evidence>
<keyword evidence="11" id="KW-0739">Sodium transport</keyword>
<feature type="transmembrane region" description="Helical" evidence="14">
    <location>
        <begin position="148"/>
        <end position="167"/>
    </location>
</feature>
<evidence type="ECO:0000256" key="12">
    <source>
        <dbReference type="ARBA" id="ARBA00033708"/>
    </source>
</evidence>
<keyword evidence="10 14" id="KW-0472">Membrane</keyword>
<keyword evidence="8" id="KW-0915">Sodium</keyword>
<keyword evidence="9" id="KW-0406">Ion transport</keyword>
<comment type="catalytic activity">
    <reaction evidence="12">
        <text>L-proline(in) + Na(+)(in) = L-proline(out) + Na(+)(out)</text>
        <dbReference type="Rhea" id="RHEA:28967"/>
        <dbReference type="ChEBI" id="CHEBI:29101"/>
        <dbReference type="ChEBI" id="CHEBI:60039"/>
    </reaction>
</comment>
<feature type="transmembrane region" description="Helical" evidence="14">
    <location>
        <begin position="232"/>
        <end position="250"/>
    </location>
</feature>
<dbReference type="Pfam" id="PF00474">
    <property type="entry name" value="SSF"/>
    <property type="match status" value="1"/>
</dbReference>
<feature type="transmembrane region" description="Helical" evidence="14">
    <location>
        <begin position="380"/>
        <end position="400"/>
    </location>
</feature>
<evidence type="ECO:0000256" key="8">
    <source>
        <dbReference type="ARBA" id="ARBA00023053"/>
    </source>
</evidence>
<dbReference type="AlphaFoldDB" id="A0A2P8H9P3"/>
<evidence type="ECO:0000256" key="9">
    <source>
        <dbReference type="ARBA" id="ARBA00023065"/>
    </source>
</evidence>
<feature type="transmembrane region" description="Helical" evidence="14">
    <location>
        <begin position="412"/>
        <end position="430"/>
    </location>
</feature>
<dbReference type="GO" id="GO:0006814">
    <property type="term" value="P:sodium ion transport"/>
    <property type="evidence" value="ECO:0007669"/>
    <property type="project" value="UniProtKB-KW"/>
</dbReference>
<feature type="transmembrane region" description="Helical" evidence="14">
    <location>
        <begin position="69"/>
        <end position="90"/>
    </location>
</feature>
<name>A0A2P8H9P3_9BACI</name>
<evidence type="ECO:0000256" key="5">
    <source>
        <dbReference type="ARBA" id="ARBA00022692"/>
    </source>
</evidence>
<evidence type="ECO:0000313" key="15">
    <source>
        <dbReference type="EMBL" id="PSL42942.1"/>
    </source>
</evidence>
<feature type="transmembrane region" description="Helical" evidence="14">
    <location>
        <begin position="509"/>
        <end position="530"/>
    </location>
</feature>
<feature type="transmembrane region" description="Helical" evidence="14">
    <location>
        <begin position="262"/>
        <end position="286"/>
    </location>
</feature>
<feature type="transmembrane region" description="Helical" evidence="14">
    <location>
        <begin position="6"/>
        <end position="24"/>
    </location>
</feature>
<evidence type="ECO:0000256" key="6">
    <source>
        <dbReference type="ARBA" id="ARBA00022847"/>
    </source>
</evidence>
<dbReference type="RefSeq" id="WP_106589479.1">
    <property type="nucleotide sequence ID" value="NZ_PYAV01000012.1"/>
</dbReference>
<comment type="caution">
    <text evidence="15">The sequence shown here is derived from an EMBL/GenBank/DDBJ whole genome shotgun (WGS) entry which is preliminary data.</text>
</comment>
<feature type="transmembrane region" description="Helical" evidence="14">
    <location>
        <begin position="442"/>
        <end position="461"/>
    </location>
</feature>
<dbReference type="InterPro" id="IPR050277">
    <property type="entry name" value="Sodium:Solute_Symporter"/>
</dbReference>
<dbReference type="Gene3D" id="1.20.1730.10">
    <property type="entry name" value="Sodium/glucose cotransporter"/>
    <property type="match status" value="1"/>
</dbReference>
<comment type="subcellular location">
    <subcellularLocation>
        <location evidence="1">Cell membrane</location>
        <topology evidence="1">Multi-pass membrane protein</topology>
    </subcellularLocation>
</comment>
<proteinExistence type="inferred from homology"/>
<dbReference type="CDD" id="cd10322">
    <property type="entry name" value="SLC5sbd"/>
    <property type="match status" value="1"/>
</dbReference>
<reference evidence="15 16" key="1">
    <citation type="submission" date="2018-03" db="EMBL/GenBank/DDBJ databases">
        <title>Genomic Encyclopedia of Type Strains, Phase III (KMG-III): the genomes of soil and plant-associated and newly described type strains.</title>
        <authorList>
            <person name="Whitman W."/>
        </authorList>
    </citation>
    <scope>NUCLEOTIDE SEQUENCE [LARGE SCALE GENOMIC DNA]</scope>
    <source>
        <strain evidence="15 16">CGMCC 1.07653</strain>
    </source>
</reference>
<feature type="transmembrane region" description="Helical" evidence="14">
    <location>
        <begin position="357"/>
        <end position="374"/>
    </location>
</feature>